<protein>
    <submittedName>
        <fullName evidence="2">Uncharacterized protein</fullName>
    </submittedName>
</protein>
<dbReference type="Proteomes" id="UP000031623">
    <property type="component" value="Chromosome"/>
</dbReference>
<name>A0A090ADN0_9GAMM</name>
<dbReference type="STRING" id="40754.THII_0632"/>
<evidence type="ECO:0000313" key="2">
    <source>
        <dbReference type="EMBL" id="BAP54929.1"/>
    </source>
</evidence>
<keyword evidence="1" id="KW-1133">Transmembrane helix</keyword>
<dbReference type="AlphaFoldDB" id="A0A090ADN0"/>
<organism evidence="2 3">
    <name type="scientific">Thioploca ingrica</name>
    <dbReference type="NCBI Taxonomy" id="40754"/>
    <lineage>
        <taxon>Bacteria</taxon>
        <taxon>Pseudomonadati</taxon>
        <taxon>Pseudomonadota</taxon>
        <taxon>Gammaproteobacteria</taxon>
        <taxon>Thiotrichales</taxon>
        <taxon>Thiotrichaceae</taxon>
        <taxon>Thioploca</taxon>
    </lineage>
</organism>
<gene>
    <name evidence="2" type="ORF">THII_0632</name>
</gene>
<keyword evidence="3" id="KW-1185">Reference proteome</keyword>
<dbReference type="EMBL" id="AP014633">
    <property type="protein sequence ID" value="BAP54929.1"/>
    <property type="molecule type" value="Genomic_DNA"/>
</dbReference>
<reference evidence="2 3" key="1">
    <citation type="journal article" date="2014" name="ISME J.">
        <title>Ecophysiology of Thioploca ingrica as revealed by the complete genome sequence supplemented with proteomic evidence.</title>
        <authorList>
            <person name="Kojima H."/>
            <person name="Ogura Y."/>
            <person name="Yamamoto N."/>
            <person name="Togashi T."/>
            <person name="Mori H."/>
            <person name="Watanabe T."/>
            <person name="Nemoto F."/>
            <person name="Kurokawa K."/>
            <person name="Hayashi T."/>
            <person name="Fukui M."/>
        </authorList>
    </citation>
    <scope>NUCLEOTIDE SEQUENCE [LARGE SCALE GENOMIC DNA]</scope>
</reference>
<accession>A0A090ADN0</accession>
<feature type="transmembrane region" description="Helical" evidence="1">
    <location>
        <begin position="262"/>
        <end position="283"/>
    </location>
</feature>
<dbReference type="HOGENOM" id="CLU_581286_0_0_6"/>
<proteinExistence type="predicted"/>
<keyword evidence="1" id="KW-0472">Membrane</keyword>
<dbReference type="KEGG" id="tig:THII_0632"/>
<keyword evidence="1" id="KW-0812">Transmembrane</keyword>
<evidence type="ECO:0000256" key="1">
    <source>
        <dbReference type="SAM" id="Phobius"/>
    </source>
</evidence>
<sequence length="470" mass="53282">MEKRRSVAQHSALIPIIELGNNGDVTIPPKNLLLEVHAAPYQFGDDTDDLARKAKQKEIELKAIDKDWDRVAAPLRKVNVVLYRSGCVAAGAVRKLGLKQPRLALYQWIKPQAWLEQQRLYSSSYPEELSEGNSAELGLALVLLMAASGSPYRQVIATGKLSGQTQLIRERDVKILPVSKLEEKFNLVIQQVTQGQLPRDKELLFFIPKYCNQGESAVEVENRPEVQILRTLGIQVILVEWLSEAAEKLKANTARYLLQDLILKWFIIVLLVMSLSWVSWLGWQDRAISMKFVAANPVTLSAEPFLVCFKGKKVHYQSIAREGIVPIVPITSTLGWQVKIGEANRFDSLLNQWFGYQGYYVAYLMISEFSAPMVNISDETGKVMRILPGQEWAWSWKLNEQAEENKLILLTQRGAFKQDQFQLLVNQPIESKTADLPMNITEIANNIESKFPNGLYFTFRTTKSKSQCTL</sequence>
<evidence type="ECO:0000313" key="3">
    <source>
        <dbReference type="Proteomes" id="UP000031623"/>
    </source>
</evidence>